<evidence type="ECO:0000256" key="6">
    <source>
        <dbReference type="SAM" id="MobiDB-lite"/>
    </source>
</evidence>
<proteinExistence type="predicted"/>
<dbReference type="Proteomes" id="UP001642540">
    <property type="component" value="Unassembled WGS sequence"/>
</dbReference>
<evidence type="ECO:0000256" key="4">
    <source>
        <dbReference type="ARBA" id="ARBA00022833"/>
    </source>
</evidence>
<name>A0ABP1S504_9HEXA</name>
<feature type="region of interest" description="Disordered" evidence="6">
    <location>
        <begin position="384"/>
        <end position="406"/>
    </location>
</feature>
<feature type="compositionally biased region" description="Basic and acidic residues" evidence="6">
    <location>
        <begin position="386"/>
        <end position="400"/>
    </location>
</feature>
<dbReference type="PROSITE" id="PS00028">
    <property type="entry name" value="ZINC_FINGER_C2H2_1"/>
    <property type="match status" value="4"/>
</dbReference>
<feature type="domain" description="C2H2-type" evidence="7">
    <location>
        <begin position="412"/>
        <end position="442"/>
    </location>
</feature>
<evidence type="ECO:0000313" key="8">
    <source>
        <dbReference type="EMBL" id="CAL8143452.1"/>
    </source>
</evidence>
<evidence type="ECO:0000256" key="2">
    <source>
        <dbReference type="ARBA" id="ARBA00022737"/>
    </source>
</evidence>
<evidence type="ECO:0000256" key="3">
    <source>
        <dbReference type="ARBA" id="ARBA00022771"/>
    </source>
</evidence>
<dbReference type="SUPFAM" id="SSF57667">
    <property type="entry name" value="beta-beta-alpha zinc fingers"/>
    <property type="match status" value="1"/>
</dbReference>
<organism evidence="8 9">
    <name type="scientific">Orchesella dallaii</name>
    <dbReference type="NCBI Taxonomy" id="48710"/>
    <lineage>
        <taxon>Eukaryota</taxon>
        <taxon>Metazoa</taxon>
        <taxon>Ecdysozoa</taxon>
        <taxon>Arthropoda</taxon>
        <taxon>Hexapoda</taxon>
        <taxon>Collembola</taxon>
        <taxon>Entomobryomorpha</taxon>
        <taxon>Entomobryoidea</taxon>
        <taxon>Orchesellidae</taxon>
        <taxon>Orchesellinae</taxon>
        <taxon>Orchesella</taxon>
    </lineage>
</organism>
<evidence type="ECO:0000313" key="9">
    <source>
        <dbReference type="Proteomes" id="UP001642540"/>
    </source>
</evidence>
<protein>
    <recommendedName>
        <fullName evidence="7">C2H2-type domain-containing protein</fullName>
    </recommendedName>
</protein>
<keyword evidence="4" id="KW-0862">Zinc</keyword>
<keyword evidence="3 5" id="KW-0863">Zinc-finger</keyword>
<sequence length="539" mass="61274">MLLLLRHLEHNPKSEALNNEFVCCKNCASLGKSFCNLFFQMECIQLQLNSKLQKLYDGMLYAGRIPSRVIAFRTQFENLDEKEEEAESSSEKISFSEIQEARNNLMKCCELKLNSGKPRVLLTRISHTEDKSDDPTKIIIKAENQSPTMLNSTFPSFLSQPSASGSPHISKESCEYDGDGEATTQKLFNDEIANQNICNYDPAVHTEEQNPIDNQLATFSYPTLGFEENSSEIDIEYTQKVFKEDPLGMETEQDLEENLNNLESEDAYFNNSKNVNVSQEAISSKSVNKRNGKRKSLQSIIKCTHCPKTYTNSTTMKLHLKAHEGSLMEHDEARNPDYDSDDCIEEHDLTYNDFIPFSHPSQPQTFPGTSSKMAVKLPEIATQKPSEIERREEQPPEQHRLPKVNGNGSKDFKCSVEGCSRVYKARSALNLHVKVCHTPDVPTMECNLCQKKFIVVGQFNNHLRTAHKVQVPNRFTKNHHCVICQRKYSSSKDVYKHIRMKHADVDESEIVCCCGRNPRKSNLRLVTIGGGKSFYFPVS</sequence>
<feature type="region of interest" description="Disordered" evidence="6">
    <location>
        <begin position="159"/>
        <end position="179"/>
    </location>
</feature>
<keyword evidence="9" id="KW-1185">Reference proteome</keyword>
<dbReference type="PROSITE" id="PS50157">
    <property type="entry name" value="ZINC_FINGER_C2H2_2"/>
    <property type="match status" value="3"/>
</dbReference>
<evidence type="ECO:0000256" key="5">
    <source>
        <dbReference type="PROSITE-ProRule" id="PRU00042"/>
    </source>
</evidence>
<dbReference type="SMART" id="SM00355">
    <property type="entry name" value="ZnF_C2H2"/>
    <property type="match status" value="4"/>
</dbReference>
<gene>
    <name evidence="8" type="ORF">ODALV1_LOCUS29587</name>
</gene>
<comment type="caution">
    <text evidence="8">The sequence shown here is derived from an EMBL/GenBank/DDBJ whole genome shotgun (WGS) entry which is preliminary data.</text>
</comment>
<feature type="domain" description="C2H2-type" evidence="7">
    <location>
        <begin position="301"/>
        <end position="328"/>
    </location>
</feature>
<dbReference type="Pfam" id="PF00096">
    <property type="entry name" value="zf-C2H2"/>
    <property type="match status" value="1"/>
</dbReference>
<dbReference type="InterPro" id="IPR013087">
    <property type="entry name" value="Znf_C2H2_type"/>
</dbReference>
<dbReference type="PANTHER" id="PTHR24409:SF295">
    <property type="entry name" value="AZ2-RELATED"/>
    <property type="match status" value="1"/>
</dbReference>
<dbReference type="InterPro" id="IPR036236">
    <property type="entry name" value="Znf_C2H2_sf"/>
</dbReference>
<accession>A0ABP1S504</accession>
<dbReference type="EMBL" id="CAXLJM020000157">
    <property type="protein sequence ID" value="CAL8143452.1"/>
    <property type="molecule type" value="Genomic_DNA"/>
</dbReference>
<keyword evidence="2" id="KW-0677">Repeat</keyword>
<keyword evidence="1" id="KW-0479">Metal-binding</keyword>
<dbReference type="Gene3D" id="3.30.160.60">
    <property type="entry name" value="Classic Zinc Finger"/>
    <property type="match status" value="2"/>
</dbReference>
<dbReference type="PANTHER" id="PTHR24409">
    <property type="entry name" value="ZINC FINGER PROTEIN 142"/>
    <property type="match status" value="1"/>
</dbReference>
<reference evidence="8 9" key="1">
    <citation type="submission" date="2024-08" db="EMBL/GenBank/DDBJ databases">
        <authorList>
            <person name="Cucini C."/>
            <person name="Frati F."/>
        </authorList>
    </citation>
    <scope>NUCLEOTIDE SEQUENCE [LARGE SCALE GENOMIC DNA]</scope>
</reference>
<feature type="domain" description="C2H2-type" evidence="7">
    <location>
        <begin position="444"/>
        <end position="472"/>
    </location>
</feature>
<evidence type="ECO:0000259" key="7">
    <source>
        <dbReference type="PROSITE" id="PS50157"/>
    </source>
</evidence>
<evidence type="ECO:0000256" key="1">
    <source>
        <dbReference type="ARBA" id="ARBA00022723"/>
    </source>
</evidence>